<comment type="caution">
    <text evidence="1">The sequence shown here is derived from an EMBL/GenBank/DDBJ whole genome shotgun (WGS) entry which is preliminary data.</text>
</comment>
<dbReference type="EMBL" id="JBHRSB010000001">
    <property type="protein sequence ID" value="MFC2998653.1"/>
    <property type="molecule type" value="Genomic_DNA"/>
</dbReference>
<organism evidence="1 2">
    <name type="scientific">Falsiroseomonas tokyonensis</name>
    <dbReference type="NCBI Taxonomy" id="430521"/>
    <lineage>
        <taxon>Bacteria</taxon>
        <taxon>Pseudomonadati</taxon>
        <taxon>Pseudomonadota</taxon>
        <taxon>Alphaproteobacteria</taxon>
        <taxon>Acetobacterales</taxon>
        <taxon>Roseomonadaceae</taxon>
        <taxon>Falsiroseomonas</taxon>
    </lineage>
</organism>
<accession>A0ABV7BQ49</accession>
<evidence type="ECO:0008006" key="3">
    <source>
        <dbReference type="Google" id="ProtNLM"/>
    </source>
</evidence>
<name>A0ABV7BQ49_9PROT</name>
<protein>
    <recommendedName>
        <fullName evidence="3">Lipoprotein</fullName>
    </recommendedName>
</protein>
<sequence length="238" mass="25684">MPILTEGTLMLRRCIHGHILGGIAGLLLAGCALDPELEPAPRAMTVPGPGQGVEAMESGVRVAAFTEAWIATPDRLAQVLTPILIRVDNRSPVPVAIRYEAFRLNGRPGGPRLPIPPYRIDRVVMERVPTPGYPLRRFEVAPYLSPYYPGFTPFGGSFSMTPGLYGTTFPAFTQVQLPTLDMMRLALPEGVVRPGGETSGFLYFPDVETQGPTTLVVSLTNAETGARLGTVNLPFVAR</sequence>
<reference evidence="2" key="1">
    <citation type="journal article" date="2019" name="Int. J. Syst. Evol. Microbiol.">
        <title>The Global Catalogue of Microorganisms (GCM) 10K type strain sequencing project: providing services to taxonomists for standard genome sequencing and annotation.</title>
        <authorList>
            <consortium name="The Broad Institute Genomics Platform"/>
            <consortium name="The Broad Institute Genome Sequencing Center for Infectious Disease"/>
            <person name="Wu L."/>
            <person name="Ma J."/>
        </authorList>
    </citation>
    <scope>NUCLEOTIDE SEQUENCE [LARGE SCALE GENOMIC DNA]</scope>
    <source>
        <strain evidence="2">CGMCC 1.16855</strain>
    </source>
</reference>
<evidence type="ECO:0000313" key="1">
    <source>
        <dbReference type="EMBL" id="MFC2998653.1"/>
    </source>
</evidence>
<evidence type="ECO:0000313" key="2">
    <source>
        <dbReference type="Proteomes" id="UP001595420"/>
    </source>
</evidence>
<proteinExistence type="predicted"/>
<dbReference type="RefSeq" id="WP_216834132.1">
    <property type="nucleotide sequence ID" value="NZ_JAFNJS010000001.1"/>
</dbReference>
<gene>
    <name evidence="1" type="ORF">ACFOD3_02050</name>
</gene>
<keyword evidence="2" id="KW-1185">Reference proteome</keyword>
<dbReference type="Proteomes" id="UP001595420">
    <property type="component" value="Unassembled WGS sequence"/>
</dbReference>